<keyword evidence="3" id="KW-1185">Reference proteome</keyword>
<reference evidence="2 3" key="1">
    <citation type="submission" date="2024-08" db="EMBL/GenBank/DDBJ databases">
        <authorList>
            <person name="Cucini C."/>
            <person name="Frati F."/>
        </authorList>
    </citation>
    <scope>NUCLEOTIDE SEQUENCE [LARGE SCALE GENOMIC DNA]</scope>
</reference>
<sequence>MKLLLPTILAMLCIVASIDVVVSASVAPMGGHQLAEASRRVVHVAVPNNQDEDTKMAISEQNVEKELDAFDRAEGDQAVVAAKRNCCTCDGGHDCCGSICLGRK</sequence>
<comment type="caution">
    <text evidence="2">The sequence shown here is derived from an EMBL/GenBank/DDBJ whole genome shotgun (WGS) entry which is preliminary data.</text>
</comment>
<protein>
    <recommendedName>
        <fullName evidence="4">Hepcidin</fullName>
    </recommendedName>
</protein>
<dbReference type="EMBL" id="CAXLJM020000018">
    <property type="protein sequence ID" value="CAL8084264.1"/>
    <property type="molecule type" value="Genomic_DNA"/>
</dbReference>
<organism evidence="2 3">
    <name type="scientific">Orchesella dallaii</name>
    <dbReference type="NCBI Taxonomy" id="48710"/>
    <lineage>
        <taxon>Eukaryota</taxon>
        <taxon>Metazoa</taxon>
        <taxon>Ecdysozoa</taxon>
        <taxon>Arthropoda</taxon>
        <taxon>Hexapoda</taxon>
        <taxon>Collembola</taxon>
        <taxon>Entomobryomorpha</taxon>
        <taxon>Entomobryoidea</taxon>
        <taxon>Orchesellidae</taxon>
        <taxon>Orchesellinae</taxon>
        <taxon>Orchesella</taxon>
    </lineage>
</organism>
<proteinExistence type="predicted"/>
<gene>
    <name evidence="2" type="ORF">ODALV1_LOCUS5740</name>
</gene>
<feature type="chain" id="PRO_5046570298" description="Hepcidin" evidence="1">
    <location>
        <begin position="24"/>
        <end position="104"/>
    </location>
</feature>
<evidence type="ECO:0008006" key="4">
    <source>
        <dbReference type="Google" id="ProtNLM"/>
    </source>
</evidence>
<evidence type="ECO:0000256" key="1">
    <source>
        <dbReference type="SAM" id="SignalP"/>
    </source>
</evidence>
<evidence type="ECO:0000313" key="2">
    <source>
        <dbReference type="EMBL" id="CAL8084264.1"/>
    </source>
</evidence>
<name>A0ABP1Q3B1_9HEXA</name>
<feature type="signal peptide" evidence="1">
    <location>
        <begin position="1"/>
        <end position="23"/>
    </location>
</feature>
<evidence type="ECO:0000313" key="3">
    <source>
        <dbReference type="Proteomes" id="UP001642540"/>
    </source>
</evidence>
<dbReference type="Proteomes" id="UP001642540">
    <property type="component" value="Unassembled WGS sequence"/>
</dbReference>
<keyword evidence="1" id="KW-0732">Signal</keyword>
<accession>A0ABP1Q3B1</accession>